<accession>A0A165CTK0</accession>
<sequence length="60" mass="6606">LSVSSSLTSTYIPRNHKSATDHPEAVELHISTELATHRYSDPFHPARLESLIGPFCTSSL</sequence>
<evidence type="ECO:0000313" key="3">
    <source>
        <dbReference type="Proteomes" id="UP000076871"/>
    </source>
</evidence>
<keyword evidence="3" id="KW-1185">Reference proteome</keyword>
<organism evidence="2 3">
    <name type="scientific">Laetiporus sulphureus 93-53</name>
    <dbReference type="NCBI Taxonomy" id="1314785"/>
    <lineage>
        <taxon>Eukaryota</taxon>
        <taxon>Fungi</taxon>
        <taxon>Dikarya</taxon>
        <taxon>Basidiomycota</taxon>
        <taxon>Agaricomycotina</taxon>
        <taxon>Agaricomycetes</taxon>
        <taxon>Polyporales</taxon>
        <taxon>Laetiporus</taxon>
    </lineage>
</organism>
<dbReference type="RefSeq" id="XP_040761152.1">
    <property type="nucleotide sequence ID" value="XM_040903368.1"/>
</dbReference>
<feature type="compositionally biased region" description="Polar residues" evidence="1">
    <location>
        <begin position="1"/>
        <end position="12"/>
    </location>
</feature>
<feature type="non-terminal residue" evidence="2">
    <location>
        <position position="60"/>
    </location>
</feature>
<dbReference type="InParanoid" id="A0A165CTK0"/>
<dbReference type="GeneID" id="63820399"/>
<dbReference type="AlphaFoldDB" id="A0A165CTK0"/>
<protein>
    <submittedName>
        <fullName evidence="2">Uncharacterized protein</fullName>
    </submittedName>
</protein>
<evidence type="ECO:0000313" key="2">
    <source>
        <dbReference type="EMBL" id="KZT03412.1"/>
    </source>
</evidence>
<feature type="non-terminal residue" evidence="2">
    <location>
        <position position="1"/>
    </location>
</feature>
<evidence type="ECO:0000256" key="1">
    <source>
        <dbReference type="SAM" id="MobiDB-lite"/>
    </source>
</evidence>
<feature type="region of interest" description="Disordered" evidence="1">
    <location>
        <begin position="1"/>
        <end position="24"/>
    </location>
</feature>
<proteinExistence type="predicted"/>
<dbReference type="Proteomes" id="UP000076871">
    <property type="component" value="Unassembled WGS sequence"/>
</dbReference>
<name>A0A165CTK0_9APHY</name>
<dbReference type="EMBL" id="KV427644">
    <property type="protein sequence ID" value="KZT03412.1"/>
    <property type="molecule type" value="Genomic_DNA"/>
</dbReference>
<gene>
    <name evidence="2" type="ORF">LAESUDRAFT_628754</name>
</gene>
<dbReference type="STRING" id="1314785.A0A165CTK0"/>
<reference evidence="2 3" key="1">
    <citation type="journal article" date="2016" name="Mol. Biol. Evol.">
        <title>Comparative Genomics of Early-Diverging Mushroom-Forming Fungi Provides Insights into the Origins of Lignocellulose Decay Capabilities.</title>
        <authorList>
            <person name="Nagy L.G."/>
            <person name="Riley R."/>
            <person name="Tritt A."/>
            <person name="Adam C."/>
            <person name="Daum C."/>
            <person name="Floudas D."/>
            <person name="Sun H."/>
            <person name="Yadav J.S."/>
            <person name="Pangilinan J."/>
            <person name="Larsson K.H."/>
            <person name="Matsuura K."/>
            <person name="Barry K."/>
            <person name="Labutti K."/>
            <person name="Kuo R."/>
            <person name="Ohm R.A."/>
            <person name="Bhattacharya S.S."/>
            <person name="Shirouzu T."/>
            <person name="Yoshinaga Y."/>
            <person name="Martin F.M."/>
            <person name="Grigoriev I.V."/>
            <person name="Hibbett D.S."/>
        </authorList>
    </citation>
    <scope>NUCLEOTIDE SEQUENCE [LARGE SCALE GENOMIC DNA]</scope>
    <source>
        <strain evidence="2 3">93-53</strain>
    </source>
</reference>
<dbReference type="OrthoDB" id="3248529at2759"/>